<name>A0A9J6P9W9_9CLOT</name>
<accession>A0A9J6P9W9</accession>
<reference evidence="1" key="2">
    <citation type="submission" date="2021-04" db="EMBL/GenBank/DDBJ databases">
        <authorList>
            <person name="Dong X."/>
        </authorList>
    </citation>
    <scope>NUCLEOTIDE SEQUENCE</scope>
    <source>
        <strain evidence="1">ZWT</strain>
    </source>
</reference>
<evidence type="ECO:0000313" key="2">
    <source>
        <dbReference type="Proteomes" id="UP001056429"/>
    </source>
</evidence>
<proteinExistence type="predicted"/>
<dbReference type="EMBL" id="JAGSOJ010000005">
    <property type="protein sequence ID" value="MCM1992088.1"/>
    <property type="molecule type" value="Genomic_DNA"/>
</dbReference>
<keyword evidence="2" id="KW-1185">Reference proteome</keyword>
<evidence type="ECO:0000313" key="1">
    <source>
        <dbReference type="EMBL" id="MCM1992088.1"/>
    </source>
</evidence>
<dbReference type="Proteomes" id="UP001056429">
    <property type="component" value="Unassembled WGS sequence"/>
</dbReference>
<protein>
    <submittedName>
        <fullName evidence="1">Uncharacterized protein</fullName>
    </submittedName>
</protein>
<gene>
    <name evidence="1" type="ORF">KDK92_20360</name>
</gene>
<sequence length="95" mass="11069">MSRSYKKYSDKDNNIKSLNLTFSSNKDILTDGPKYLLNKTKSIISKGALETQMASLFYQLGKIVYEEYEYDVNNSKEIKTCLKKIKKIRDTLDQK</sequence>
<dbReference type="AlphaFoldDB" id="A0A9J6P9W9"/>
<organism evidence="1 2">
    <name type="scientific">Oceanirhabdus seepicola</name>
    <dbReference type="NCBI Taxonomy" id="2828781"/>
    <lineage>
        <taxon>Bacteria</taxon>
        <taxon>Bacillati</taxon>
        <taxon>Bacillota</taxon>
        <taxon>Clostridia</taxon>
        <taxon>Eubacteriales</taxon>
        <taxon>Clostridiaceae</taxon>
        <taxon>Oceanirhabdus</taxon>
    </lineage>
</organism>
<comment type="caution">
    <text evidence="1">The sequence shown here is derived from an EMBL/GenBank/DDBJ whole genome shotgun (WGS) entry which is preliminary data.</text>
</comment>
<dbReference type="RefSeq" id="WP_250861245.1">
    <property type="nucleotide sequence ID" value="NZ_JAGSOJ010000005.1"/>
</dbReference>
<reference evidence="1" key="1">
    <citation type="journal article" date="2021" name="mSystems">
        <title>Bacteria and Archaea Synergistically Convert Glycine Betaine to Biogenic Methane in the Formosa Cold Seep of the South China Sea.</title>
        <authorList>
            <person name="Li L."/>
            <person name="Zhang W."/>
            <person name="Zhang S."/>
            <person name="Song L."/>
            <person name="Sun Q."/>
            <person name="Zhang H."/>
            <person name="Xiang H."/>
            <person name="Dong X."/>
        </authorList>
    </citation>
    <scope>NUCLEOTIDE SEQUENCE</scope>
    <source>
        <strain evidence="1">ZWT</strain>
    </source>
</reference>